<evidence type="ECO:0000256" key="1">
    <source>
        <dbReference type="SAM" id="MobiDB-lite"/>
    </source>
</evidence>
<dbReference type="AlphaFoldDB" id="A0A9P8JKJ8"/>
<accession>A0A9P8JKJ8</accession>
<feature type="compositionally biased region" description="Acidic residues" evidence="1">
    <location>
        <begin position="267"/>
        <end position="279"/>
    </location>
</feature>
<feature type="transmembrane region" description="Helical" evidence="2">
    <location>
        <begin position="50"/>
        <end position="69"/>
    </location>
</feature>
<feature type="compositionally biased region" description="Low complexity" evidence="1">
    <location>
        <begin position="309"/>
        <end position="318"/>
    </location>
</feature>
<reference evidence="3" key="1">
    <citation type="journal article" date="2021" name="J Fungi (Basel)">
        <title>Virulence traits and population genomics of the black yeast Aureobasidium melanogenum.</title>
        <authorList>
            <person name="Cernosa A."/>
            <person name="Sun X."/>
            <person name="Gostincar C."/>
            <person name="Fang C."/>
            <person name="Gunde-Cimerman N."/>
            <person name="Song Z."/>
        </authorList>
    </citation>
    <scope>NUCLEOTIDE SEQUENCE</scope>
    <source>
        <strain evidence="3">EXF-9298</strain>
    </source>
</reference>
<dbReference type="EMBL" id="JAHFXS010003691">
    <property type="protein sequence ID" value="KAG9967517.1"/>
    <property type="molecule type" value="Genomic_DNA"/>
</dbReference>
<feature type="non-terminal residue" evidence="3">
    <location>
        <position position="461"/>
    </location>
</feature>
<evidence type="ECO:0000313" key="4">
    <source>
        <dbReference type="Proteomes" id="UP000729357"/>
    </source>
</evidence>
<comment type="caution">
    <text evidence="3">The sequence shown here is derived from an EMBL/GenBank/DDBJ whole genome shotgun (WGS) entry which is preliminary data.</text>
</comment>
<keyword evidence="2" id="KW-1133">Transmembrane helix</keyword>
<gene>
    <name evidence="3" type="ORF">KCU98_g16323</name>
</gene>
<proteinExistence type="predicted"/>
<organism evidence="3 4">
    <name type="scientific">Aureobasidium melanogenum</name>
    <name type="common">Aureobasidium pullulans var. melanogenum</name>
    <dbReference type="NCBI Taxonomy" id="46634"/>
    <lineage>
        <taxon>Eukaryota</taxon>
        <taxon>Fungi</taxon>
        <taxon>Dikarya</taxon>
        <taxon>Ascomycota</taxon>
        <taxon>Pezizomycotina</taxon>
        <taxon>Dothideomycetes</taxon>
        <taxon>Dothideomycetidae</taxon>
        <taxon>Dothideales</taxon>
        <taxon>Saccotheciaceae</taxon>
        <taxon>Aureobasidium</taxon>
    </lineage>
</organism>
<feature type="compositionally biased region" description="Polar residues" evidence="1">
    <location>
        <begin position="353"/>
        <end position="378"/>
    </location>
</feature>
<dbReference type="Proteomes" id="UP000729357">
    <property type="component" value="Unassembled WGS sequence"/>
</dbReference>
<keyword evidence="4" id="KW-1185">Reference proteome</keyword>
<feature type="compositionally biased region" description="Basic and acidic residues" evidence="1">
    <location>
        <begin position="280"/>
        <end position="291"/>
    </location>
</feature>
<sequence length="461" mass="51076">MLTLSTTDHAIHLHQVSSLDVKKPKDRTFRPYFFPHPFVNEERTTMANNFMLKLLIIFFGGLNFFGAVAQMSKKPDTASSAVQDGGYQASTLLASVINKAEIVPHDLDASNAQAQFDANTTDLADMDNDEVLSDAEEEDDDDDEALELMDANVTNSGDVAMSSASKGGKRLKARLVRYHKAECEKKRHPHKGKKMKEGKCHRLDKNHFKSYEFCIGKQKKDKKGKDDDDDDESEILSGCRMMIFFDKKCKDQASSTNAEESCKDIGEEGVDDVDDDDDKDDKKLHARDLMGKKGKGPKYKSAKFLCDGVDTSENTTTTETEDDYYVTTSISSQPIRVVNPTGSSSKSYTPSSITATRSTKSATRLSSKSGSGEPTATTAPVDEKDPDDDDDDDDDKDDDDKDDDDKEDDKEDDDEAKETSSTASRTTKTKKHKTKSHKSKTHTKSKKHRSKTQSISATQSA</sequence>
<keyword evidence="2" id="KW-0812">Transmembrane</keyword>
<feature type="compositionally biased region" description="Low complexity" evidence="1">
    <location>
        <begin position="343"/>
        <end position="352"/>
    </location>
</feature>
<protein>
    <submittedName>
        <fullName evidence="3">Uncharacterized protein</fullName>
    </submittedName>
</protein>
<feature type="compositionally biased region" description="Acidic residues" evidence="1">
    <location>
        <begin position="384"/>
        <end position="416"/>
    </location>
</feature>
<reference evidence="3" key="2">
    <citation type="submission" date="2021-08" db="EMBL/GenBank/DDBJ databases">
        <authorList>
            <person name="Gostincar C."/>
            <person name="Sun X."/>
            <person name="Song Z."/>
            <person name="Gunde-Cimerman N."/>
        </authorList>
    </citation>
    <scope>NUCLEOTIDE SEQUENCE</scope>
    <source>
        <strain evidence="3">EXF-9298</strain>
    </source>
</reference>
<name>A0A9P8JKJ8_AURME</name>
<evidence type="ECO:0000313" key="3">
    <source>
        <dbReference type="EMBL" id="KAG9967517.1"/>
    </source>
</evidence>
<feature type="region of interest" description="Disordered" evidence="1">
    <location>
        <begin position="256"/>
        <end position="461"/>
    </location>
</feature>
<feature type="compositionally biased region" description="Basic residues" evidence="1">
    <location>
        <begin position="292"/>
        <end position="301"/>
    </location>
</feature>
<keyword evidence="2" id="KW-0472">Membrane</keyword>
<evidence type="ECO:0000256" key="2">
    <source>
        <dbReference type="SAM" id="Phobius"/>
    </source>
</evidence>
<feature type="compositionally biased region" description="Basic residues" evidence="1">
    <location>
        <begin position="427"/>
        <end position="451"/>
    </location>
</feature>